<evidence type="ECO:0000313" key="6">
    <source>
        <dbReference type="Proteomes" id="UP000070226"/>
    </source>
</evidence>
<dbReference type="SFLD" id="SFLDG01065">
    <property type="entry name" value="anaerobic_coproporphyrinogen-I"/>
    <property type="match status" value="2"/>
</dbReference>
<dbReference type="SFLD" id="SFLDG01082">
    <property type="entry name" value="B12-binding_domain_containing"/>
    <property type="match status" value="1"/>
</dbReference>
<sequence>MKTNRNDLFVQRDMGIYIHIPFCKQKCIYCDFPAYQNLEEYYDTYLYALVQEMTMFGDAYPKSRTKLVDTVYFGGGTPTELSLLQLEQILNTIKTNYNVSPDCQFTIESNPGEVDRAYLKGLHKLGFSRISFGVQTFNDKSLVSLHRSHNREDAIHAVQWAFKEGFQDINIDLIYGLPNQTTDEINKNLDIVSTLPINHISTYGLQVEQGTRLYHLVDKGVISLPDESTEDTMYDMMMQGIQDLGFERYEISNFAKDKAYSKHNLKYWQYCDYLGFGAGAHSFFDSVRRANNRNVMPYARKIDCFEFPVVDEEVIDSKRAREDYCFLSLRTKWGINTVDFANRFNIRLEDIYGSILDNLIEKNLIIQDGDLYYLTPEGAKHGNYVFSQFIKE</sequence>
<evidence type="ECO:0000256" key="2">
    <source>
        <dbReference type="ARBA" id="ARBA00017228"/>
    </source>
</evidence>
<dbReference type="RefSeq" id="WP_060807457.1">
    <property type="nucleotide sequence ID" value="NZ_KQ958067.1"/>
</dbReference>
<keyword evidence="3" id="KW-0349">Heme</keyword>
<dbReference type="PANTHER" id="PTHR13932">
    <property type="entry name" value="COPROPORPHYRINIGEN III OXIDASE"/>
    <property type="match status" value="1"/>
</dbReference>
<keyword evidence="3" id="KW-0963">Cytoplasm</keyword>
<dbReference type="Pfam" id="PF04055">
    <property type="entry name" value="Radical_SAM"/>
    <property type="match status" value="1"/>
</dbReference>
<keyword evidence="3" id="KW-0408">Iron</keyword>
<organism evidence="5">
    <name type="scientific">Veillonella atypica</name>
    <dbReference type="NCBI Taxonomy" id="39777"/>
    <lineage>
        <taxon>Bacteria</taxon>
        <taxon>Bacillati</taxon>
        <taxon>Bacillota</taxon>
        <taxon>Negativicutes</taxon>
        <taxon>Veillonellales</taxon>
        <taxon>Veillonellaceae</taxon>
        <taxon>Veillonella</taxon>
    </lineage>
</organism>
<dbReference type="NCBIfam" id="TIGR00539">
    <property type="entry name" value="hemN_rel"/>
    <property type="match status" value="1"/>
</dbReference>
<evidence type="ECO:0000256" key="1">
    <source>
        <dbReference type="ARBA" id="ARBA00006100"/>
    </source>
</evidence>
<comment type="subcellular location">
    <subcellularLocation>
        <location evidence="3">Cytoplasm</location>
    </subcellularLocation>
</comment>
<dbReference type="InterPro" id="IPR010723">
    <property type="entry name" value="HemN_C"/>
</dbReference>
<dbReference type="SUPFAM" id="SSF102114">
    <property type="entry name" value="Radical SAM enzymes"/>
    <property type="match status" value="1"/>
</dbReference>
<dbReference type="SFLD" id="SFLDS00029">
    <property type="entry name" value="Radical_SAM"/>
    <property type="match status" value="2"/>
</dbReference>
<dbReference type="GO" id="GO:0046872">
    <property type="term" value="F:metal ion binding"/>
    <property type="evidence" value="ECO:0007669"/>
    <property type="project" value="UniProtKB-UniRule"/>
</dbReference>
<dbReference type="InterPro" id="IPR007197">
    <property type="entry name" value="rSAM"/>
</dbReference>
<dbReference type="PANTHER" id="PTHR13932:SF5">
    <property type="entry name" value="RADICAL S-ADENOSYL METHIONINE DOMAIN-CONTAINING PROTEIN 1, MITOCHONDRIAL"/>
    <property type="match status" value="1"/>
</dbReference>
<evidence type="ECO:0000259" key="4">
    <source>
        <dbReference type="PROSITE" id="PS51918"/>
    </source>
</evidence>
<dbReference type="GO" id="GO:0006779">
    <property type="term" value="P:porphyrin-containing compound biosynthetic process"/>
    <property type="evidence" value="ECO:0007669"/>
    <property type="project" value="InterPro"/>
</dbReference>
<comment type="function">
    <text evidence="3">Probably acts as a heme chaperone, transferring heme to an unknown acceptor. Binds one molecule of heme per monomer, possibly covalently. Binds 1 [4Fe-4S] cluster. The cluster is coordinated with 3 cysteines and an exchangeable S-adenosyl-L-methionine.</text>
</comment>
<accession>A0A133S583</accession>
<dbReference type="InterPro" id="IPR006638">
    <property type="entry name" value="Elp3/MiaA/NifB-like_rSAM"/>
</dbReference>
<keyword evidence="3" id="KW-0411">Iron-sulfur</keyword>
<keyword evidence="3" id="KW-0004">4Fe-4S</keyword>
<keyword evidence="3" id="KW-0143">Chaperone</keyword>
<dbReference type="InterPro" id="IPR004559">
    <property type="entry name" value="HemW-like"/>
</dbReference>
<dbReference type="SFLD" id="SFLDF00562">
    <property type="entry name" value="HemN-like__clustered_with_heat"/>
    <property type="match status" value="1"/>
</dbReference>
<keyword evidence="3" id="KW-0949">S-adenosyl-L-methionine</keyword>
<evidence type="ECO:0000256" key="3">
    <source>
        <dbReference type="RuleBase" id="RU364116"/>
    </source>
</evidence>
<dbReference type="InterPro" id="IPR034505">
    <property type="entry name" value="Coproporphyrinogen-III_oxidase"/>
</dbReference>
<dbReference type="GO" id="GO:0005737">
    <property type="term" value="C:cytoplasm"/>
    <property type="evidence" value="ECO:0007669"/>
    <property type="project" value="UniProtKB-SubCell"/>
</dbReference>
<dbReference type="CDD" id="cd01335">
    <property type="entry name" value="Radical_SAM"/>
    <property type="match status" value="1"/>
</dbReference>
<dbReference type="EMBL" id="LRQT01000020">
    <property type="protein sequence ID" value="KXA64681.1"/>
    <property type="molecule type" value="Genomic_DNA"/>
</dbReference>
<keyword evidence="3" id="KW-0479">Metal-binding</keyword>
<dbReference type="GO" id="GO:0051539">
    <property type="term" value="F:4 iron, 4 sulfur cluster binding"/>
    <property type="evidence" value="ECO:0007669"/>
    <property type="project" value="UniProtKB-UniRule"/>
</dbReference>
<dbReference type="STRING" id="39777.B7L28_04255"/>
<reference evidence="5 6" key="1">
    <citation type="submission" date="2016-01" db="EMBL/GenBank/DDBJ databases">
        <authorList>
            <person name="Oliw E.H."/>
        </authorList>
    </citation>
    <scope>NUCLEOTIDE SEQUENCE [LARGE SCALE GENOMIC DNA]</scope>
    <source>
        <strain evidence="5 6">CMW7756B</strain>
    </source>
</reference>
<dbReference type="PATRIC" id="fig|39777.7.peg.792"/>
<evidence type="ECO:0000313" key="5">
    <source>
        <dbReference type="EMBL" id="KXA64681.1"/>
    </source>
</evidence>
<gene>
    <name evidence="5" type="ORF">HMPREF3233_00806</name>
</gene>
<dbReference type="InterPro" id="IPR023404">
    <property type="entry name" value="rSAM_horseshoe"/>
</dbReference>
<dbReference type="Proteomes" id="UP000070226">
    <property type="component" value="Unassembled WGS sequence"/>
</dbReference>
<name>A0A133S583_9FIRM</name>
<dbReference type="Gene3D" id="3.80.30.20">
    <property type="entry name" value="tm_1862 like domain"/>
    <property type="match status" value="1"/>
</dbReference>
<feature type="domain" description="Radical SAM core" evidence="4">
    <location>
        <begin position="8"/>
        <end position="247"/>
    </location>
</feature>
<proteinExistence type="inferred from homology"/>
<dbReference type="InterPro" id="IPR058240">
    <property type="entry name" value="rSAM_sf"/>
</dbReference>
<dbReference type="PROSITE" id="PS51918">
    <property type="entry name" value="RADICAL_SAM"/>
    <property type="match status" value="1"/>
</dbReference>
<comment type="similarity">
    <text evidence="1">Belongs to the anaerobic coproporphyrinogen-III oxidase family. HemW subfamily.</text>
</comment>
<dbReference type="AlphaFoldDB" id="A0A133S583"/>
<dbReference type="SMART" id="SM00729">
    <property type="entry name" value="Elp3"/>
    <property type="match status" value="1"/>
</dbReference>
<comment type="caution">
    <text evidence="5">The sequence shown here is derived from an EMBL/GenBank/DDBJ whole genome shotgun (WGS) entry which is preliminary data.</text>
</comment>
<dbReference type="GO" id="GO:0004109">
    <property type="term" value="F:coproporphyrinogen oxidase activity"/>
    <property type="evidence" value="ECO:0007669"/>
    <property type="project" value="InterPro"/>
</dbReference>
<dbReference type="SFLD" id="SFLDF00288">
    <property type="entry name" value="HemN-like__clustered_with_nucl"/>
    <property type="match status" value="1"/>
</dbReference>
<protein>
    <recommendedName>
        <fullName evidence="2 3">Heme chaperone HemW</fullName>
    </recommendedName>
</protein>
<dbReference type="Pfam" id="PF06969">
    <property type="entry name" value="HemN_C"/>
    <property type="match status" value="1"/>
</dbReference>